<sequence length="297" mass="33316">MDIDGRHSYINNEFVADPEPIQDVSQPLYEILQTQMEKVLSNNGFTNGLYSDSPQSKEIQDDNQNMPGKPMFSYNVSHFNDYEEDVENENEEDTVDPEEQQPENCEDTDESLNDRDDTVVQYPNTQNSYKPSSSSNKPHKPSYDPSNYPSTSSMPSSSSGYPQTNKPSSSNNYPRPPQPSYGQNSNQQQQIHKPEKPLKPSQHKPKPPKVSSSSSKPKPTPLAEESPTPFSTSSSNTKPKRHVSFRTVSSSTQYVSTPLADLMLKFSIGMAKPAKSLGDSNQDNQIYDKNDIDMRGY</sequence>
<evidence type="ECO:0000313" key="3">
    <source>
        <dbReference type="Proteomes" id="UP001652621"/>
    </source>
</evidence>
<accession>A0A1I8NCD1</accession>
<name>A0A1I8NCD1_MUSDO</name>
<gene>
    <name evidence="2" type="primary">101892713</name>
    <name evidence="4" type="synonym">LOC131807081</name>
</gene>
<evidence type="ECO:0000256" key="1">
    <source>
        <dbReference type="SAM" id="MobiDB-lite"/>
    </source>
</evidence>
<dbReference type="VEuPathDB" id="VectorBase:MDOA013764"/>
<proteinExistence type="predicted"/>
<feature type="compositionally biased region" description="Polar residues" evidence="1">
    <location>
        <begin position="180"/>
        <end position="191"/>
    </location>
</feature>
<keyword evidence="3" id="KW-1185">Reference proteome</keyword>
<feature type="compositionally biased region" description="Low complexity" evidence="1">
    <location>
        <begin position="226"/>
        <end position="237"/>
    </location>
</feature>
<dbReference type="RefSeq" id="XP_058988083.1">
    <property type="nucleotide sequence ID" value="XM_059132100.1"/>
</dbReference>
<dbReference type="RefSeq" id="XP_019895095.2">
    <property type="nucleotide sequence ID" value="XM_020039536.2"/>
</dbReference>
<organism evidence="2">
    <name type="scientific">Musca domestica</name>
    <name type="common">House fly</name>
    <dbReference type="NCBI Taxonomy" id="7370"/>
    <lineage>
        <taxon>Eukaryota</taxon>
        <taxon>Metazoa</taxon>
        <taxon>Ecdysozoa</taxon>
        <taxon>Arthropoda</taxon>
        <taxon>Hexapoda</taxon>
        <taxon>Insecta</taxon>
        <taxon>Pterygota</taxon>
        <taxon>Neoptera</taxon>
        <taxon>Endopterygota</taxon>
        <taxon>Diptera</taxon>
        <taxon>Brachycera</taxon>
        <taxon>Muscomorpha</taxon>
        <taxon>Muscoidea</taxon>
        <taxon>Muscidae</taxon>
        <taxon>Musca</taxon>
    </lineage>
</organism>
<reference evidence="4" key="2">
    <citation type="submission" date="2025-05" db="UniProtKB">
        <authorList>
            <consortium name="RefSeq"/>
        </authorList>
    </citation>
    <scope>IDENTIFICATION</scope>
    <source>
        <strain evidence="4">Aabys</strain>
        <tissue evidence="4">Whole body</tissue>
    </source>
</reference>
<feature type="compositionally biased region" description="Acidic residues" evidence="1">
    <location>
        <begin position="82"/>
        <end position="111"/>
    </location>
</feature>
<evidence type="ECO:0000313" key="4">
    <source>
        <dbReference type="RefSeq" id="XP_058988083.1"/>
    </source>
</evidence>
<feature type="compositionally biased region" description="Polar residues" evidence="1">
    <location>
        <begin position="43"/>
        <end position="66"/>
    </location>
</feature>
<feature type="compositionally biased region" description="Basic and acidic residues" evidence="1">
    <location>
        <begin position="286"/>
        <end position="297"/>
    </location>
</feature>
<dbReference type="EnsemblMetazoa" id="MDOA013764-RA">
    <property type="protein sequence ID" value="MDOA013764-PA"/>
    <property type="gene ID" value="MDOA013764"/>
</dbReference>
<dbReference type="eggNOG" id="ENOG502TCFJ">
    <property type="taxonomic scope" value="Eukaryota"/>
</dbReference>
<evidence type="ECO:0000313" key="2">
    <source>
        <dbReference type="EnsemblMetazoa" id="MDOA013764-PA"/>
    </source>
</evidence>
<dbReference type="VEuPathDB" id="VectorBase:MDOMA2_010772"/>
<feature type="compositionally biased region" description="Low complexity" evidence="1">
    <location>
        <begin position="143"/>
        <end position="159"/>
    </location>
</feature>
<reference evidence="2" key="1">
    <citation type="submission" date="2020-05" db="UniProtKB">
        <authorList>
            <consortium name="EnsemblMetazoa"/>
        </authorList>
    </citation>
    <scope>IDENTIFICATION</scope>
    <source>
        <strain evidence="2">Aabys</strain>
    </source>
</reference>
<feature type="region of interest" description="Disordered" evidence="1">
    <location>
        <begin position="43"/>
        <end position="253"/>
    </location>
</feature>
<dbReference type="AlphaFoldDB" id="A0A1I8NCD1"/>
<dbReference type="KEGG" id="mde:101892713"/>
<protein>
    <submittedName>
        <fullName evidence="4">Sporozoite surface protein 2-like</fullName>
    </submittedName>
</protein>
<feature type="region of interest" description="Disordered" evidence="1">
    <location>
        <begin position="273"/>
        <end position="297"/>
    </location>
</feature>
<dbReference type="OrthoDB" id="8049529at2759"/>
<feature type="compositionally biased region" description="Low complexity" evidence="1">
    <location>
        <begin position="127"/>
        <end position="136"/>
    </location>
</feature>
<feature type="compositionally biased region" description="Polar residues" evidence="1">
    <location>
        <begin position="160"/>
        <end position="173"/>
    </location>
</feature>
<dbReference type="Proteomes" id="UP001652621">
    <property type="component" value="Unplaced"/>
</dbReference>